<proteinExistence type="predicted"/>
<evidence type="ECO:0000256" key="1">
    <source>
        <dbReference type="ARBA" id="ARBA00023002"/>
    </source>
</evidence>
<keyword evidence="1" id="KW-0560">Oxidoreductase</keyword>
<dbReference type="Pfam" id="PF02668">
    <property type="entry name" value="TauD"/>
    <property type="match status" value="1"/>
</dbReference>
<dbReference type="GO" id="GO:0016491">
    <property type="term" value="F:oxidoreductase activity"/>
    <property type="evidence" value="ECO:0007669"/>
    <property type="project" value="UniProtKB-KW"/>
</dbReference>
<reference evidence="4" key="1">
    <citation type="submission" date="2018-05" db="EMBL/GenBank/DDBJ databases">
        <authorList>
            <person name="Lanie J.A."/>
            <person name="Ng W.-L."/>
            <person name="Kazmierczak K.M."/>
            <person name="Andrzejewski T.M."/>
            <person name="Davidsen T.M."/>
            <person name="Wayne K.J."/>
            <person name="Tettelin H."/>
            <person name="Glass J.I."/>
            <person name="Rusch D."/>
            <person name="Podicherti R."/>
            <person name="Tsui H.-C.T."/>
            <person name="Winkler M.E."/>
        </authorList>
    </citation>
    <scope>NUCLEOTIDE SEQUENCE</scope>
</reference>
<protein>
    <recommendedName>
        <fullName evidence="3">TauD/TfdA-like domain-containing protein</fullName>
    </recommendedName>
</protein>
<dbReference type="EMBL" id="UINC01068516">
    <property type="protein sequence ID" value="SVC01205.1"/>
    <property type="molecule type" value="Genomic_DNA"/>
</dbReference>
<gene>
    <name evidence="4" type="ORF">METZ01_LOCUS254059</name>
</gene>
<accession>A0A382IPA2</accession>
<dbReference type="InterPro" id="IPR050411">
    <property type="entry name" value="AlphaKG_dependent_hydroxylases"/>
</dbReference>
<evidence type="ECO:0000256" key="2">
    <source>
        <dbReference type="ARBA" id="ARBA00023194"/>
    </source>
</evidence>
<feature type="non-terminal residue" evidence="4">
    <location>
        <position position="1"/>
    </location>
</feature>
<dbReference type="InterPro" id="IPR003819">
    <property type="entry name" value="TauD/TfdA-like"/>
</dbReference>
<evidence type="ECO:0000259" key="3">
    <source>
        <dbReference type="Pfam" id="PF02668"/>
    </source>
</evidence>
<dbReference type="PANTHER" id="PTHR10696:SF56">
    <property type="entry name" value="TAUD_TFDA-LIKE DOMAIN-CONTAINING PROTEIN"/>
    <property type="match status" value="1"/>
</dbReference>
<dbReference type="InterPro" id="IPR042098">
    <property type="entry name" value="TauD-like_sf"/>
</dbReference>
<sequence length="326" mass="36816">KRDGLHEEDWIIDLPDPLVEELTNAAKHLHGRGLSFKQANAGDYRLESWQSVLNEIRERVEGGLGFTLLRGLPAENGLDLARLYLWGLGCHLGFPEPQDAVGNLMHDVKDTGNTLSNPDIRLYQTNLALSYHNDGADAFMLMCCHAAQSGGETKLVSALSVFNNILERRSDLARVLQKSFYFDARGQQRPNSPLFQRVPVFVYHEGYLNVLYKREYIESAQRFPEVPELTPQQIEAMDMMDRLCDELALGFVMKPGDLIIANNYELLHARSNFQNGGMIKEGRHMLRLWISLPNARPLPAVFGDTREFCHSYARRCETAVSSPLGA</sequence>
<dbReference type="GO" id="GO:0017000">
    <property type="term" value="P:antibiotic biosynthetic process"/>
    <property type="evidence" value="ECO:0007669"/>
    <property type="project" value="UniProtKB-KW"/>
</dbReference>
<dbReference type="SUPFAM" id="SSF51197">
    <property type="entry name" value="Clavaminate synthase-like"/>
    <property type="match status" value="1"/>
</dbReference>
<dbReference type="AlphaFoldDB" id="A0A382IPA2"/>
<evidence type="ECO:0000313" key="4">
    <source>
        <dbReference type="EMBL" id="SVC01205.1"/>
    </source>
</evidence>
<dbReference type="PANTHER" id="PTHR10696">
    <property type="entry name" value="GAMMA-BUTYROBETAINE HYDROXYLASE-RELATED"/>
    <property type="match status" value="1"/>
</dbReference>
<dbReference type="Gene3D" id="3.60.130.10">
    <property type="entry name" value="Clavaminate synthase-like"/>
    <property type="match status" value="1"/>
</dbReference>
<organism evidence="4">
    <name type="scientific">marine metagenome</name>
    <dbReference type="NCBI Taxonomy" id="408172"/>
    <lineage>
        <taxon>unclassified sequences</taxon>
        <taxon>metagenomes</taxon>
        <taxon>ecological metagenomes</taxon>
    </lineage>
</organism>
<keyword evidence="2" id="KW-0045">Antibiotic biosynthesis</keyword>
<name>A0A382IPA2_9ZZZZ</name>
<feature type="domain" description="TauD/TfdA-like" evidence="3">
    <location>
        <begin position="43"/>
        <end position="289"/>
    </location>
</feature>